<reference evidence="6" key="1">
    <citation type="submission" date="2019-10" db="EMBL/GenBank/DDBJ databases">
        <authorList>
            <consortium name="DOE Joint Genome Institute"/>
            <person name="Kuo A."/>
            <person name="Miyauchi S."/>
            <person name="Kiss E."/>
            <person name="Drula E."/>
            <person name="Kohler A."/>
            <person name="Sanchez-Garcia M."/>
            <person name="Andreopoulos B."/>
            <person name="Barry K.W."/>
            <person name="Bonito G."/>
            <person name="Buee M."/>
            <person name="Carver A."/>
            <person name="Chen C."/>
            <person name="Cichocki N."/>
            <person name="Clum A."/>
            <person name="Culley D."/>
            <person name="Crous P.W."/>
            <person name="Fauchery L."/>
            <person name="Girlanda M."/>
            <person name="Hayes R."/>
            <person name="Keri Z."/>
            <person name="LaButti K."/>
            <person name="Lipzen A."/>
            <person name="Lombard V."/>
            <person name="Magnuson J."/>
            <person name="Maillard F."/>
            <person name="Morin E."/>
            <person name="Murat C."/>
            <person name="Nolan M."/>
            <person name="Ohm R."/>
            <person name="Pangilinan J."/>
            <person name="Pereira M."/>
            <person name="Perotto S."/>
            <person name="Peter M."/>
            <person name="Riley R."/>
            <person name="Sitrit Y."/>
            <person name="Stielow B."/>
            <person name="Szollosi G."/>
            <person name="Zifcakova L."/>
            <person name="Stursova M."/>
            <person name="Spatafora J.W."/>
            <person name="Tedersoo L."/>
            <person name="Vaario L.-M."/>
            <person name="Yamada A."/>
            <person name="Yan M."/>
            <person name="Wang P."/>
            <person name="Xu J."/>
            <person name="Bruns T."/>
            <person name="Baldrian P."/>
            <person name="Vilgalys R."/>
            <person name="Henrissat B."/>
            <person name="Grigoriev I.V."/>
            <person name="Hibbett D."/>
            <person name="Nagy L.G."/>
            <person name="Martin F.M."/>
        </authorList>
    </citation>
    <scope>NUCLEOTIDE SEQUENCE</scope>
    <source>
        <strain evidence="6">Prilba</strain>
    </source>
</reference>
<organism evidence="6 7">
    <name type="scientific">Russula ochroleuca</name>
    <dbReference type="NCBI Taxonomy" id="152965"/>
    <lineage>
        <taxon>Eukaryota</taxon>
        <taxon>Fungi</taxon>
        <taxon>Dikarya</taxon>
        <taxon>Basidiomycota</taxon>
        <taxon>Agaricomycotina</taxon>
        <taxon>Agaricomycetes</taxon>
        <taxon>Russulales</taxon>
        <taxon>Russulaceae</taxon>
        <taxon>Russula</taxon>
    </lineage>
</organism>
<evidence type="ECO:0000256" key="4">
    <source>
        <dbReference type="ARBA" id="ARBA00023136"/>
    </source>
</evidence>
<dbReference type="AlphaFoldDB" id="A0A9P5K1F7"/>
<feature type="transmembrane region" description="Helical" evidence="5">
    <location>
        <begin position="43"/>
        <end position="64"/>
    </location>
</feature>
<comment type="caution">
    <text evidence="6">The sequence shown here is derived from an EMBL/GenBank/DDBJ whole genome shotgun (WGS) entry which is preliminary data.</text>
</comment>
<evidence type="ECO:0000256" key="5">
    <source>
        <dbReference type="SAM" id="Phobius"/>
    </source>
</evidence>
<dbReference type="GO" id="GO:0016020">
    <property type="term" value="C:membrane"/>
    <property type="evidence" value="ECO:0007669"/>
    <property type="project" value="UniProtKB-SubCell"/>
</dbReference>
<keyword evidence="4 5" id="KW-0472">Membrane</keyword>
<gene>
    <name evidence="6" type="ORF">DFH94DRAFT_138355</name>
</gene>
<dbReference type="InterPro" id="IPR030185">
    <property type="entry name" value="Mae1"/>
</dbReference>
<sequence length="181" mass="20132">MGTRSSHTYELDLEKPGVKLEQPSLSGPSSRRVSTLARRIHGWSWKTFPIGMGTGAVYVTLSGLKGHPGPPTKIETVFFFINVSLFIFNSSTLLLQALLYPQQSRRLINDPVKGVFVPLIVLSFATIVIGTINYGVILGHISADGIYVLFWIYVLLSVFVSFPMLMIWYNKPHDVTTFTPA</sequence>
<feature type="transmembrane region" description="Helical" evidence="5">
    <location>
        <begin position="148"/>
        <end position="169"/>
    </location>
</feature>
<dbReference type="GO" id="GO:0015140">
    <property type="term" value="F:malate transmembrane transporter activity"/>
    <property type="evidence" value="ECO:0007669"/>
    <property type="project" value="InterPro"/>
</dbReference>
<dbReference type="InterPro" id="IPR038665">
    <property type="entry name" value="Voltage-dep_anion_channel_sf"/>
</dbReference>
<dbReference type="Pfam" id="PF03595">
    <property type="entry name" value="SLAC1"/>
    <property type="match status" value="1"/>
</dbReference>
<reference evidence="6" key="2">
    <citation type="journal article" date="2020" name="Nat. Commun.">
        <title>Large-scale genome sequencing of mycorrhizal fungi provides insights into the early evolution of symbiotic traits.</title>
        <authorList>
            <person name="Miyauchi S."/>
            <person name="Kiss E."/>
            <person name="Kuo A."/>
            <person name="Drula E."/>
            <person name="Kohler A."/>
            <person name="Sanchez-Garcia M."/>
            <person name="Morin E."/>
            <person name="Andreopoulos B."/>
            <person name="Barry K.W."/>
            <person name="Bonito G."/>
            <person name="Buee M."/>
            <person name="Carver A."/>
            <person name="Chen C."/>
            <person name="Cichocki N."/>
            <person name="Clum A."/>
            <person name="Culley D."/>
            <person name="Crous P.W."/>
            <person name="Fauchery L."/>
            <person name="Girlanda M."/>
            <person name="Hayes R.D."/>
            <person name="Keri Z."/>
            <person name="LaButti K."/>
            <person name="Lipzen A."/>
            <person name="Lombard V."/>
            <person name="Magnuson J."/>
            <person name="Maillard F."/>
            <person name="Murat C."/>
            <person name="Nolan M."/>
            <person name="Ohm R.A."/>
            <person name="Pangilinan J."/>
            <person name="Pereira M.F."/>
            <person name="Perotto S."/>
            <person name="Peter M."/>
            <person name="Pfister S."/>
            <person name="Riley R."/>
            <person name="Sitrit Y."/>
            <person name="Stielow J.B."/>
            <person name="Szollosi G."/>
            <person name="Zifcakova L."/>
            <person name="Stursova M."/>
            <person name="Spatafora J.W."/>
            <person name="Tedersoo L."/>
            <person name="Vaario L.M."/>
            <person name="Yamada A."/>
            <person name="Yan M."/>
            <person name="Wang P."/>
            <person name="Xu J."/>
            <person name="Bruns T."/>
            <person name="Baldrian P."/>
            <person name="Vilgalys R."/>
            <person name="Dunand C."/>
            <person name="Henrissat B."/>
            <person name="Grigoriev I.V."/>
            <person name="Hibbett D."/>
            <person name="Nagy L.G."/>
            <person name="Martin F.M."/>
        </authorList>
    </citation>
    <scope>NUCLEOTIDE SEQUENCE</scope>
    <source>
        <strain evidence="6">Prilba</strain>
    </source>
</reference>
<feature type="transmembrane region" description="Helical" evidence="5">
    <location>
        <begin position="76"/>
        <end position="95"/>
    </location>
</feature>
<dbReference type="InterPro" id="IPR004695">
    <property type="entry name" value="SLAC1/Mae1/Ssu1/TehA"/>
</dbReference>
<keyword evidence="2 5" id="KW-0812">Transmembrane</keyword>
<evidence type="ECO:0000256" key="2">
    <source>
        <dbReference type="ARBA" id="ARBA00022692"/>
    </source>
</evidence>
<name>A0A9P5K1F7_9AGAM</name>
<proteinExistence type="predicted"/>
<keyword evidence="3 5" id="KW-1133">Transmembrane helix</keyword>
<feature type="transmembrane region" description="Helical" evidence="5">
    <location>
        <begin position="115"/>
        <end position="136"/>
    </location>
</feature>
<accession>A0A9P5K1F7</accession>
<protein>
    <submittedName>
        <fullName evidence="6">Voltage-dependent anion channel-domain-containing protein</fullName>
    </submittedName>
</protein>
<dbReference type="Proteomes" id="UP000759537">
    <property type="component" value="Unassembled WGS sequence"/>
</dbReference>
<comment type="subcellular location">
    <subcellularLocation>
        <location evidence="1">Membrane</location>
        <topology evidence="1">Multi-pass membrane protein</topology>
    </subcellularLocation>
</comment>
<dbReference type="OrthoDB" id="2901184at2759"/>
<dbReference type="Gene3D" id="1.50.10.150">
    <property type="entry name" value="Voltage-dependent anion channel"/>
    <property type="match status" value="1"/>
</dbReference>
<dbReference type="PANTHER" id="PTHR31162">
    <property type="entry name" value="MALIC ACID TRANSPORT PROTEIN-RELATED"/>
    <property type="match status" value="1"/>
</dbReference>
<dbReference type="EMBL" id="WHVB01000018">
    <property type="protein sequence ID" value="KAF8473684.1"/>
    <property type="molecule type" value="Genomic_DNA"/>
</dbReference>
<evidence type="ECO:0000256" key="3">
    <source>
        <dbReference type="ARBA" id="ARBA00022989"/>
    </source>
</evidence>
<keyword evidence="7" id="KW-1185">Reference proteome</keyword>
<evidence type="ECO:0000313" key="6">
    <source>
        <dbReference type="EMBL" id="KAF8473684.1"/>
    </source>
</evidence>
<dbReference type="PANTHER" id="PTHR31162:SF3">
    <property type="entry name" value="TRANSPORTER_MALIC ACID TRANSPORT PROTEIN, PUTATIVE-RELATED"/>
    <property type="match status" value="1"/>
</dbReference>
<evidence type="ECO:0000256" key="1">
    <source>
        <dbReference type="ARBA" id="ARBA00004141"/>
    </source>
</evidence>
<evidence type="ECO:0000313" key="7">
    <source>
        <dbReference type="Proteomes" id="UP000759537"/>
    </source>
</evidence>